<gene>
    <name evidence="1" type="ORF">ACFSTE_21365</name>
</gene>
<protein>
    <submittedName>
        <fullName evidence="1">Uncharacterized protein</fullName>
    </submittedName>
</protein>
<reference evidence="2" key="1">
    <citation type="journal article" date="2019" name="Int. J. Syst. Evol. Microbiol.">
        <title>The Global Catalogue of Microorganisms (GCM) 10K type strain sequencing project: providing services to taxonomists for standard genome sequencing and annotation.</title>
        <authorList>
            <consortium name="The Broad Institute Genomics Platform"/>
            <consortium name="The Broad Institute Genome Sequencing Center for Infectious Disease"/>
            <person name="Wu L."/>
            <person name="Ma J."/>
        </authorList>
    </citation>
    <scope>NUCLEOTIDE SEQUENCE [LARGE SCALE GENOMIC DNA]</scope>
    <source>
        <strain evidence="2">KCTC 42423</strain>
    </source>
</reference>
<dbReference type="EMBL" id="JBHULX010000048">
    <property type="protein sequence ID" value="MFD2593400.1"/>
    <property type="molecule type" value="Genomic_DNA"/>
</dbReference>
<keyword evidence="2" id="KW-1185">Reference proteome</keyword>
<comment type="caution">
    <text evidence="1">The sequence shown here is derived from an EMBL/GenBank/DDBJ whole genome shotgun (WGS) entry which is preliminary data.</text>
</comment>
<sequence length="149" mass="17809">MKSNSAFFLLIVSLVCCTSCKEEIEEETYESKDYLQEIVEEVHAMERIIEDRAEEEEVPMAVWDTEIPDFDHPEAKKYIKDYEAYISEYKETFEKKNEKAFWQIQMKGQELVYKSQYIADLLSIEDIRKLNSYLLWRSSTLEEISNNMM</sequence>
<evidence type="ECO:0000313" key="1">
    <source>
        <dbReference type="EMBL" id="MFD2593400.1"/>
    </source>
</evidence>
<proteinExistence type="predicted"/>
<evidence type="ECO:0000313" key="2">
    <source>
        <dbReference type="Proteomes" id="UP001597459"/>
    </source>
</evidence>
<organism evidence="1 2">
    <name type="scientific">Aquimarina hainanensis</name>
    <dbReference type="NCBI Taxonomy" id="1578017"/>
    <lineage>
        <taxon>Bacteria</taxon>
        <taxon>Pseudomonadati</taxon>
        <taxon>Bacteroidota</taxon>
        <taxon>Flavobacteriia</taxon>
        <taxon>Flavobacteriales</taxon>
        <taxon>Flavobacteriaceae</taxon>
        <taxon>Aquimarina</taxon>
    </lineage>
</organism>
<dbReference type="RefSeq" id="WP_176030762.1">
    <property type="nucleotide sequence ID" value="NZ_JBHSJV010000001.1"/>
</dbReference>
<name>A0ABW5NG65_9FLAO</name>
<dbReference type="Proteomes" id="UP001597459">
    <property type="component" value="Unassembled WGS sequence"/>
</dbReference>
<accession>A0ABW5NG65</accession>